<feature type="compositionally biased region" description="Low complexity" evidence="1">
    <location>
        <begin position="370"/>
        <end position="388"/>
    </location>
</feature>
<feature type="compositionally biased region" description="Polar residues" evidence="1">
    <location>
        <begin position="484"/>
        <end position="493"/>
    </location>
</feature>
<accession>A0AA35IWG1</accession>
<feature type="region of interest" description="Disordered" evidence="1">
    <location>
        <begin position="34"/>
        <end position="110"/>
    </location>
</feature>
<protein>
    <submittedName>
        <fullName evidence="2">Uncharacterized protein</fullName>
    </submittedName>
</protein>
<reference evidence="2" key="1">
    <citation type="submission" date="2022-10" db="EMBL/GenBank/DDBJ databases">
        <authorList>
            <person name="Byrne P K."/>
        </authorList>
    </citation>
    <scope>NUCLEOTIDE SEQUENCE</scope>
    <source>
        <strain evidence="2">IFO1815</strain>
    </source>
</reference>
<dbReference type="GeneID" id="80916650"/>
<dbReference type="AlphaFoldDB" id="A0AA35IWG1"/>
<proteinExistence type="predicted"/>
<organism evidence="2 3">
    <name type="scientific">Saccharomyces mikatae IFO 1815</name>
    <dbReference type="NCBI Taxonomy" id="226126"/>
    <lineage>
        <taxon>Eukaryota</taxon>
        <taxon>Fungi</taxon>
        <taxon>Dikarya</taxon>
        <taxon>Ascomycota</taxon>
        <taxon>Saccharomycotina</taxon>
        <taxon>Saccharomycetes</taxon>
        <taxon>Saccharomycetales</taxon>
        <taxon>Saccharomycetaceae</taxon>
        <taxon>Saccharomyces</taxon>
    </lineage>
</organism>
<feature type="compositionally biased region" description="Polar residues" evidence="1">
    <location>
        <begin position="298"/>
        <end position="321"/>
    </location>
</feature>
<feature type="compositionally biased region" description="Basic residues" evidence="1">
    <location>
        <begin position="288"/>
        <end position="297"/>
    </location>
</feature>
<sequence length="926" mass="104954">MTSATSRLQNVNIVSNNYSRYGTSVYDKLYPNNSGSCHNGGKNPTPGGKLSSIPQKSRSKKRYGSNYSRPMSQSPISTFKSPLTNQNQASAPDDSTSLGQGRSDDVTSLDNETIVTMNSRKSRIKKKYKSLISTSSKKFMNKLYDHSASSDSFSIFSLKTSHSGKHENSRFEKLRKRKYHVWGKFADINDLPVEIIVKILSEFDLGRDQKTLVRSLYVSKKFYKATKIVLYRQPYFTSTYRVAQFVTSLRLNPDNGAYVKILDLSHLKPGIIGQDSKDCQDLDDEGHPRRHRRRRHGSTNTSLSLLPVTPTSTISNENDANSGVLKDDASNTGEFEDLALAGWRDWRYRNEPLYSSPLLNSFKLKKVVSRSSSITSTSSGNSSSAYSTRRQRSNSSVASITTSIMSSIYNTSHVSLSSTTSSTSNGNMSSGSNLTRVSTASSLKKASAKSARTSPQKQKPMPDASSSSWFRMKLNSRNRKARVANTNGLNSSKAHPDDDSKNAKKNSEHPSNYRPSKLKFSIEQPFSTHHPYANKFLLKYAPYKDLPLGYILHMLNSCPNLVELNLSNLVICSDFKLINQRTERRRMTSSLLPAVQESSISAGPERDLEVVYMTDSGKGYEYYESLNKKHSRSSSLGNNPSSWIGGQSNWIDYPPPIDAQTKTREEHRRNNTLNQNKNVVLKKLNPFEIFKMISNRNEEKGGYSALTKVKMNDIVWCRQYMVKYFVMRTFRQHLSYKSMDNNSYERLIFSFRDSGLDRNFSWACNARLHEFVALMVMDQLSKSDDLGLEELFNIKSEKLYIKSYCSRDTDILEISNLFDIKYGVGSESDTNSDLSPEAEFLQFRLTILKTGRPTSFWLRKVSKNYVSLVVKLCVNENVDMNKVKVGKPTLKIDSITRDLLSRLKELRRVDLRRNVGENNYYAESIM</sequence>
<feature type="compositionally biased region" description="Basic and acidic residues" evidence="1">
    <location>
        <begin position="494"/>
        <end position="508"/>
    </location>
</feature>
<feature type="compositionally biased region" description="Low complexity" evidence="1">
    <location>
        <begin position="415"/>
        <end position="454"/>
    </location>
</feature>
<keyword evidence="3" id="KW-1185">Reference proteome</keyword>
<dbReference type="Proteomes" id="UP001161438">
    <property type="component" value="Chromosome 2"/>
</dbReference>
<name>A0AA35IWG1_SACMI</name>
<evidence type="ECO:0000256" key="1">
    <source>
        <dbReference type="SAM" id="MobiDB-lite"/>
    </source>
</evidence>
<evidence type="ECO:0000313" key="3">
    <source>
        <dbReference type="Proteomes" id="UP001161438"/>
    </source>
</evidence>
<dbReference type="EMBL" id="OX365758">
    <property type="protein sequence ID" value="CAI4037437.1"/>
    <property type="molecule type" value="Genomic_DNA"/>
</dbReference>
<feature type="region of interest" description="Disordered" evidence="1">
    <location>
        <begin position="277"/>
        <end position="328"/>
    </location>
</feature>
<dbReference type="RefSeq" id="XP_056080554.1">
    <property type="nucleotide sequence ID" value="XM_056224597.1"/>
</dbReference>
<evidence type="ECO:0000313" key="2">
    <source>
        <dbReference type="EMBL" id="CAI4037437.1"/>
    </source>
</evidence>
<gene>
    <name evidence="2" type="primary">SMKI02G3120</name>
    <name evidence="2" type="ORF">SMKI_02G3120</name>
</gene>
<feature type="compositionally biased region" description="Polar residues" evidence="1">
    <location>
        <begin position="65"/>
        <end position="110"/>
    </location>
</feature>
<feature type="region of interest" description="Disordered" evidence="1">
    <location>
        <begin position="415"/>
        <end position="517"/>
    </location>
</feature>
<feature type="region of interest" description="Disordered" evidence="1">
    <location>
        <begin position="370"/>
        <end position="398"/>
    </location>
</feature>